<sequence>MPSVFGGRRNCGTLLCTCPTASRTSIMFGKEQLFAKDLDPVDSDDNVKHVRDLLNTDRRLSVRLISETLDITKTIVHEIVSESLGMRKTANLHAISRREAIRYRIICDGGVERLNDALRSQTWRRNAISETINSSELLARRCHDLEPPDRSMRTPEVGSGASFYRQGRHWIADPFSIIGSRTAKFARDAWYVRQVFTMTWAHEASTGLAPA</sequence>
<gene>
    <name evidence="1" type="ORF">NQ318_003727</name>
</gene>
<evidence type="ECO:0000313" key="2">
    <source>
        <dbReference type="Proteomes" id="UP001162162"/>
    </source>
</evidence>
<feature type="non-terminal residue" evidence="1">
    <location>
        <position position="211"/>
    </location>
</feature>
<organism evidence="1 2">
    <name type="scientific">Aromia moschata</name>
    <dbReference type="NCBI Taxonomy" id="1265417"/>
    <lineage>
        <taxon>Eukaryota</taxon>
        <taxon>Metazoa</taxon>
        <taxon>Ecdysozoa</taxon>
        <taxon>Arthropoda</taxon>
        <taxon>Hexapoda</taxon>
        <taxon>Insecta</taxon>
        <taxon>Pterygota</taxon>
        <taxon>Neoptera</taxon>
        <taxon>Endopterygota</taxon>
        <taxon>Coleoptera</taxon>
        <taxon>Polyphaga</taxon>
        <taxon>Cucujiformia</taxon>
        <taxon>Chrysomeloidea</taxon>
        <taxon>Cerambycidae</taxon>
        <taxon>Cerambycinae</taxon>
        <taxon>Callichromatini</taxon>
        <taxon>Aromia</taxon>
    </lineage>
</organism>
<name>A0AAV8XHN0_9CUCU</name>
<protein>
    <recommendedName>
        <fullName evidence="3">Transposase</fullName>
    </recommendedName>
</protein>
<dbReference type="EMBL" id="JAPWTK010000596">
    <property type="protein sequence ID" value="KAJ8937967.1"/>
    <property type="molecule type" value="Genomic_DNA"/>
</dbReference>
<dbReference type="Proteomes" id="UP001162162">
    <property type="component" value="Unassembled WGS sequence"/>
</dbReference>
<accession>A0AAV8XHN0</accession>
<evidence type="ECO:0008006" key="3">
    <source>
        <dbReference type="Google" id="ProtNLM"/>
    </source>
</evidence>
<dbReference type="AlphaFoldDB" id="A0AAV8XHN0"/>
<keyword evidence="2" id="KW-1185">Reference proteome</keyword>
<evidence type="ECO:0000313" key="1">
    <source>
        <dbReference type="EMBL" id="KAJ8937967.1"/>
    </source>
</evidence>
<comment type="caution">
    <text evidence="1">The sequence shown here is derived from an EMBL/GenBank/DDBJ whole genome shotgun (WGS) entry which is preliminary data.</text>
</comment>
<reference evidence="1" key="1">
    <citation type="journal article" date="2023" name="Insect Mol. Biol.">
        <title>Genome sequencing provides insights into the evolution of gene families encoding plant cell wall-degrading enzymes in longhorned beetles.</title>
        <authorList>
            <person name="Shin N.R."/>
            <person name="Okamura Y."/>
            <person name="Kirsch R."/>
            <person name="Pauchet Y."/>
        </authorList>
    </citation>
    <scope>NUCLEOTIDE SEQUENCE</scope>
    <source>
        <strain evidence="1">AMC_N1</strain>
    </source>
</reference>
<proteinExistence type="predicted"/>